<dbReference type="GO" id="GO:0005634">
    <property type="term" value="C:nucleus"/>
    <property type="evidence" value="ECO:0007669"/>
    <property type="project" value="UniProtKB-SubCell"/>
</dbReference>
<evidence type="ECO:0000313" key="8">
    <source>
        <dbReference type="Proteomes" id="UP000782241"/>
    </source>
</evidence>
<proteinExistence type="predicted"/>
<evidence type="ECO:0000256" key="2">
    <source>
        <dbReference type="ARBA" id="ARBA00023015"/>
    </source>
</evidence>
<dbReference type="GO" id="GO:0000981">
    <property type="term" value="F:DNA-binding transcription factor activity, RNA polymerase II-specific"/>
    <property type="evidence" value="ECO:0007669"/>
    <property type="project" value="TreeGrafter"/>
</dbReference>
<evidence type="ECO:0000313" key="7">
    <source>
        <dbReference type="EMBL" id="KAG5661249.1"/>
    </source>
</evidence>
<feature type="compositionally biased region" description="Basic and acidic residues" evidence="6">
    <location>
        <begin position="90"/>
        <end position="101"/>
    </location>
</feature>
<dbReference type="PANTHER" id="PTHR31845">
    <property type="entry name" value="FINGER DOMAIN PROTEIN, PUTATIVE-RELATED"/>
    <property type="match status" value="1"/>
</dbReference>
<dbReference type="GO" id="GO:0000976">
    <property type="term" value="F:transcription cis-regulatory region binding"/>
    <property type="evidence" value="ECO:0007669"/>
    <property type="project" value="TreeGrafter"/>
</dbReference>
<accession>A0A9P7H3T7</accession>
<dbReference type="PANTHER" id="PTHR31845:SF39">
    <property type="entry name" value="TRANSCRIPTION FACTOR PBCR-RELATED"/>
    <property type="match status" value="1"/>
</dbReference>
<comment type="caution">
    <text evidence="7">The sequence shown here is derived from an EMBL/GenBank/DDBJ whole genome shotgun (WGS) entry which is preliminary data.</text>
</comment>
<keyword evidence="8" id="KW-1185">Reference proteome</keyword>
<evidence type="ECO:0000256" key="5">
    <source>
        <dbReference type="ARBA" id="ARBA00023242"/>
    </source>
</evidence>
<dbReference type="InterPro" id="IPR051089">
    <property type="entry name" value="prtT"/>
</dbReference>
<reference evidence="7" key="1">
    <citation type="submission" date="2021-04" db="EMBL/GenBank/DDBJ databases">
        <title>Draft genome of Fusarium avenaceum strain F156N33, isolated from an atmospheric sample in Virginia.</title>
        <authorList>
            <person name="Yang S."/>
            <person name="Vinatzer B.A."/>
            <person name="Coleman J."/>
        </authorList>
    </citation>
    <scope>NUCLEOTIDE SEQUENCE</scope>
    <source>
        <strain evidence="7">F156N33</strain>
    </source>
</reference>
<feature type="region of interest" description="Disordered" evidence="6">
    <location>
        <begin position="82"/>
        <end position="101"/>
    </location>
</feature>
<keyword evidence="3" id="KW-0238">DNA-binding</keyword>
<evidence type="ECO:0000256" key="6">
    <source>
        <dbReference type="SAM" id="MobiDB-lite"/>
    </source>
</evidence>
<organism evidence="7 8">
    <name type="scientific">Fusarium avenaceum</name>
    <dbReference type="NCBI Taxonomy" id="40199"/>
    <lineage>
        <taxon>Eukaryota</taxon>
        <taxon>Fungi</taxon>
        <taxon>Dikarya</taxon>
        <taxon>Ascomycota</taxon>
        <taxon>Pezizomycotina</taxon>
        <taxon>Sordariomycetes</taxon>
        <taxon>Hypocreomycetidae</taxon>
        <taxon>Hypocreales</taxon>
        <taxon>Nectriaceae</taxon>
        <taxon>Fusarium</taxon>
        <taxon>Fusarium tricinctum species complex</taxon>
    </lineage>
</organism>
<protein>
    <recommendedName>
        <fullName evidence="9">Transcription factor domain-containing protein</fullName>
    </recommendedName>
</protein>
<dbReference type="Proteomes" id="UP000782241">
    <property type="component" value="Unassembled WGS sequence"/>
</dbReference>
<dbReference type="EMBL" id="JAGPUO010000007">
    <property type="protein sequence ID" value="KAG5661249.1"/>
    <property type="molecule type" value="Genomic_DNA"/>
</dbReference>
<evidence type="ECO:0000256" key="3">
    <source>
        <dbReference type="ARBA" id="ARBA00023125"/>
    </source>
</evidence>
<gene>
    <name evidence="7" type="ORF">KAF25_005371</name>
</gene>
<evidence type="ECO:0000256" key="4">
    <source>
        <dbReference type="ARBA" id="ARBA00023163"/>
    </source>
</evidence>
<keyword evidence="4" id="KW-0804">Transcription</keyword>
<comment type="subcellular location">
    <subcellularLocation>
        <location evidence="1">Nucleus</location>
    </subcellularLocation>
</comment>
<sequence>MTKQESGGCVNCSQLEVLLQEKKDRHGSERCLLSCMCQRLSKQCVLEAELPSIASATTFPTESTAGPILDFPHDSSALRVPLEAQQGWETPRESRSERDRKRQAEAASSFLALTNQSTLRPLPSVEDRWLHGRISSLISREAAQQAFYHYVDSFTPKFPVVIFPSGTNVHDLMEKKPIVFLSILSVASAGYCSAEAHKALVLESKRALAGRAIVQGEKSLELVQALQIASLWYRSPGDFKQVNFDQLASIMLTMAAELELECADVSRSVQNEEVWEHAEIQRACLSCFIISESISLILRRPKVIVWSKNMDVCLTDLEKNKVSASDAFLCELVRTELSCHLVDQQLFLSRRHRSAPTHGIVTAGNLQSNIDNSETRIFNQPQQALIEFGRFASSLYALEPVMHVKHNVDEFAAPFSSRSLQTCNFMHRQFSAAEHLQLREIITASCGMLNSFLVLSVDDILTLPSYIYGGRVIYSLIILCKLFKAIGASTIDTSRAQLLDSVHLDKYLDRLVAIAQDLLARDEHNALSRSLLVVGELRKWYHKSKREMSHNTVPNEPSLSQEYSEPIESCMEISSHQILETREPNGKTESLVATQQTCFDDFEIPLFGAESSHNWSFDDLVNVDMFDFM</sequence>
<evidence type="ECO:0008006" key="9">
    <source>
        <dbReference type="Google" id="ProtNLM"/>
    </source>
</evidence>
<keyword evidence="5" id="KW-0539">Nucleus</keyword>
<keyword evidence="2" id="KW-0805">Transcription regulation</keyword>
<name>A0A9P7H3T7_9HYPO</name>
<evidence type="ECO:0000256" key="1">
    <source>
        <dbReference type="ARBA" id="ARBA00004123"/>
    </source>
</evidence>
<dbReference type="AlphaFoldDB" id="A0A9P7H3T7"/>